<dbReference type="SFLD" id="SFLDF00038">
    <property type="entry name" value="phosphonoacetaldehyde_hydrolas"/>
    <property type="match status" value="1"/>
</dbReference>
<dbReference type="KEGG" id="bcx:BCA_1378"/>
<dbReference type="InterPro" id="IPR006439">
    <property type="entry name" value="HAD-SF_hydro_IA"/>
</dbReference>
<comment type="similarity">
    <text evidence="8 12">Belongs to the HAD-like hydrolase superfamily. PhnX family.</text>
</comment>
<accession>A0A158RHK7</accession>
<protein>
    <recommendedName>
        <fullName evidence="10 12">Phosphonoacetaldehyde hydrolase</fullName>
        <shortName evidence="12">Phosphonatase</shortName>
        <ecNumber evidence="9 12">3.11.1.1</ecNumber>
    </recommendedName>
    <alternativeName>
        <fullName evidence="11 12">Phosphonoacetaldehyde phosphonohydrolase</fullName>
    </alternativeName>
</protein>
<feature type="binding site" evidence="12">
    <location>
        <position position="186"/>
    </location>
    <ligand>
        <name>Mg(2+)</name>
        <dbReference type="ChEBI" id="CHEBI:18420"/>
    </ligand>
</feature>
<dbReference type="SUPFAM" id="SSF56784">
    <property type="entry name" value="HAD-like"/>
    <property type="match status" value="1"/>
</dbReference>
<organism evidence="13 14">
    <name type="scientific">Bacillus cereus (strain 03BB102)</name>
    <dbReference type="NCBI Taxonomy" id="572264"/>
    <lineage>
        <taxon>Bacteria</taxon>
        <taxon>Bacillati</taxon>
        <taxon>Bacillota</taxon>
        <taxon>Bacilli</taxon>
        <taxon>Bacillales</taxon>
        <taxon>Bacillaceae</taxon>
        <taxon>Bacillus</taxon>
        <taxon>Bacillus cereus group</taxon>
    </lineage>
</organism>
<evidence type="ECO:0000256" key="3">
    <source>
        <dbReference type="ARBA" id="ARBA00022801"/>
    </source>
</evidence>
<evidence type="ECO:0000256" key="6">
    <source>
        <dbReference type="ARBA" id="ARBA00052005"/>
    </source>
</evidence>
<dbReference type="GO" id="GO:0050194">
    <property type="term" value="F:phosphonoacetaldehyde hydrolase activity"/>
    <property type="evidence" value="ECO:0007669"/>
    <property type="project" value="UniProtKB-UniRule"/>
</dbReference>
<keyword evidence="3 12" id="KW-0378">Hydrolase</keyword>
<dbReference type="PANTHER" id="PTHR43434">
    <property type="entry name" value="PHOSPHOGLYCOLATE PHOSPHATASE"/>
    <property type="match status" value="1"/>
</dbReference>
<dbReference type="InterPro" id="IPR036412">
    <property type="entry name" value="HAD-like_sf"/>
</dbReference>
<evidence type="ECO:0000256" key="12">
    <source>
        <dbReference type="HAMAP-Rule" id="MF_01375"/>
    </source>
</evidence>
<dbReference type="InterPro" id="IPR023214">
    <property type="entry name" value="HAD_sf"/>
</dbReference>
<name>A0A158RHK7_BACC3</name>
<keyword evidence="5 12" id="KW-0704">Schiff base</keyword>
<comment type="subunit">
    <text evidence="1 12">Homodimer.</text>
</comment>
<dbReference type="SFLD" id="SFLDG01129">
    <property type="entry name" value="C1.5:_HAD__Beta-PGM__Phosphata"/>
    <property type="match status" value="1"/>
</dbReference>
<dbReference type="Gene3D" id="1.10.150.240">
    <property type="entry name" value="Putative phosphatase, domain 2"/>
    <property type="match status" value="1"/>
</dbReference>
<evidence type="ECO:0000256" key="1">
    <source>
        <dbReference type="ARBA" id="ARBA00011738"/>
    </source>
</evidence>
<dbReference type="FunFam" id="3.40.50.1000:FF:000072">
    <property type="entry name" value="Phosphonoacetaldehyde hydrolase"/>
    <property type="match status" value="1"/>
</dbReference>
<dbReference type="NCBIfam" id="TIGR01422">
    <property type="entry name" value="phosphonatase"/>
    <property type="match status" value="1"/>
</dbReference>
<evidence type="ECO:0000256" key="10">
    <source>
        <dbReference type="ARBA" id="ARBA00069401"/>
    </source>
</evidence>
<dbReference type="InterPro" id="IPR006323">
    <property type="entry name" value="Phosphonoacetald_hydro"/>
</dbReference>
<proteinExistence type="inferred from homology"/>
<dbReference type="EMBL" id="CP001407">
    <property type="protein sequence ID" value="ACO26432.1"/>
    <property type="molecule type" value="Genomic_DNA"/>
</dbReference>
<sequence>MDCMKIEAVIFDWAGTTVDYGCFAPLEVFMEIFHKRGVGITAEEARKPMGLLKIDHVRALTEMPRIANEWNRIFGQLPTETDIQEMYEEFEEILFAILPRYASPIHGVKEVIASLRERGIKIGSTTGYTREMMDIVAKEAALQGYKPDFLVTPDDVPAGRPYPWMCYKNAMELGVYPMNHMIKIGDTVSDMKEGRNAGMWTVGVILGSSELGFSEEEVENMDSAELREKIEVVRNRFVENGAHFTIETMQELESVMERIEKQELIIS</sequence>
<dbReference type="InterPro" id="IPR050155">
    <property type="entry name" value="HAD-like_hydrolase_sf"/>
</dbReference>
<dbReference type="SFLD" id="SFLDG01135">
    <property type="entry name" value="C1.5.6:_HAD__Beta-PGM__Phospha"/>
    <property type="match status" value="1"/>
</dbReference>
<dbReference type="GO" id="GO:0008967">
    <property type="term" value="F:phosphoglycolate phosphatase activity"/>
    <property type="evidence" value="ECO:0007669"/>
    <property type="project" value="TreeGrafter"/>
</dbReference>
<feature type="active site" description="Nucleophile" evidence="12">
    <location>
        <position position="12"/>
    </location>
</feature>
<dbReference type="GO" id="GO:0006281">
    <property type="term" value="P:DNA repair"/>
    <property type="evidence" value="ECO:0007669"/>
    <property type="project" value="TreeGrafter"/>
</dbReference>
<evidence type="ECO:0000256" key="11">
    <source>
        <dbReference type="ARBA" id="ARBA00075636"/>
    </source>
</evidence>
<evidence type="ECO:0000313" key="13">
    <source>
        <dbReference type="EMBL" id="ACO26432.1"/>
    </source>
</evidence>
<dbReference type="Gene3D" id="3.40.50.1000">
    <property type="entry name" value="HAD superfamily/HAD-like"/>
    <property type="match status" value="1"/>
</dbReference>
<dbReference type="PANTHER" id="PTHR43434:SF19">
    <property type="entry name" value="PHOSPHONOACETALDEHYDE HYDROLASE"/>
    <property type="match status" value="1"/>
</dbReference>
<reference evidence="13 14" key="1">
    <citation type="submission" date="2009-02" db="EMBL/GenBank/DDBJ databases">
        <title>Genome sequence of Bacillus cereus 03BB102.</title>
        <authorList>
            <person name="Dodson R.J."/>
            <person name="Jackson P."/>
            <person name="Munk A.C."/>
            <person name="Brettin T."/>
            <person name="Bruce D."/>
            <person name="Detter C."/>
            <person name="Tapia R."/>
            <person name="Han C."/>
            <person name="Sutton G."/>
            <person name="Sims D."/>
        </authorList>
    </citation>
    <scope>NUCLEOTIDE SEQUENCE [LARGE SCALE GENOMIC DNA]</scope>
    <source>
        <strain evidence="13 14">03BB102</strain>
    </source>
</reference>
<evidence type="ECO:0000256" key="8">
    <source>
        <dbReference type="ARBA" id="ARBA00061543"/>
    </source>
</evidence>
<dbReference type="HAMAP" id="MF_01375">
    <property type="entry name" value="PhnX"/>
    <property type="match status" value="1"/>
</dbReference>
<feature type="active site" description="Schiff-base intermediate with substrate" evidence="12">
    <location>
        <position position="53"/>
    </location>
</feature>
<dbReference type="GO" id="GO:0019700">
    <property type="term" value="P:organic phosphonate catabolic process"/>
    <property type="evidence" value="ECO:0007669"/>
    <property type="project" value="InterPro"/>
</dbReference>
<keyword evidence="2 12" id="KW-0479">Metal-binding</keyword>
<dbReference type="CDD" id="cd02586">
    <property type="entry name" value="HAD_PHN"/>
    <property type="match status" value="1"/>
</dbReference>
<dbReference type="AlphaFoldDB" id="A0A158RHK7"/>
<dbReference type="EC" id="3.11.1.1" evidence="9 12"/>
<dbReference type="NCBIfam" id="TIGR01509">
    <property type="entry name" value="HAD-SF-IA-v3"/>
    <property type="match status" value="1"/>
</dbReference>
<comment type="catalytic activity">
    <reaction evidence="6 12">
        <text>phosphonoacetaldehyde + H2O = acetaldehyde + phosphate + H(+)</text>
        <dbReference type="Rhea" id="RHEA:18905"/>
        <dbReference type="ChEBI" id="CHEBI:15343"/>
        <dbReference type="ChEBI" id="CHEBI:15377"/>
        <dbReference type="ChEBI" id="CHEBI:15378"/>
        <dbReference type="ChEBI" id="CHEBI:43474"/>
        <dbReference type="ChEBI" id="CHEBI:58383"/>
        <dbReference type="EC" id="3.11.1.1"/>
    </reaction>
</comment>
<evidence type="ECO:0000313" key="14">
    <source>
        <dbReference type="Proteomes" id="UP000002210"/>
    </source>
</evidence>
<dbReference type="Pfam" id="PF00702">
    <property type="entry name" value="Hydrolase"/>
    <property type="match status" value="1"/>
</dbReference>
<dbReference type="NCBIfam" id="TIGR01549">
    <property type="entry name" value="HAD-SF-IA-v1"/>
    <property type="match status" value="1"/>
</dbReference>
<evidence type="ECO:0000256" key="4">
    <source>
        <dbReference type="ARBA" id="ARBA00022842"/>
    </source>
</evidence>
<dbReference type="Proteomes" id="UP000002210">
    <property type="component" value="Chromosome"/>
</dbReference>
<dbReference type="GO" id="GO:0000287">
    <property type="term" value="F:magnesium ion binding"/>
    <property type="evidence" value="ECO:0007669"/>
    <property type="project" value="UniProtKB-UniRule"/>
</dbReference>
<dbReference type="GO" id="GO:0005829">
    <property type="term" value="C:cytosol"/>
    <property type="evidence" value="ECO:0007669"/>
    <property type="project" value="TreeGrafter"/>
</dbReference>
<evidence type="ECO:0000256" key="9">
    <source>
        <dbReference type="ARBA" id="ARBA00066472"/>
    </source>
</evidence>
<evidence type="ECO:0000256" key="7">
    <source>
        <dbReference type="ARBA" id="ARBA00056573"/>
    </source>
</evidence>
<dbReference type="SFLD" id="SFLDS00003">
    <property type="entry name" value="Haloacid_Dehalogenase"/>
    <property type="match status" value="1"/>
</dbReference>
<feature type="binding site" evidence="12">
    <location>
        <position position="12"/>
    </location>
    <ligand>
        <name>Mg(2+)</name>
        <dbReference type="ChEBI" id="CHEBI:18420"/>
    </ligand>
</feature>
<comment type="function">
    <text evidence="7 12">Involved in phosphonate degradation.</text>
</comment>
<evidence type="ECO:0000256" key="2">
    <source>
        <dbReference type="ARBA" id="ARBA00022723"/>
    </source>
</evidence>
<comment type="cofactor">
    <cofactor evidence="12">
        <name>Mg(2+)</name>
        <dbReference type="ChEBI" id="CHEBI:18420"/>
    </cofactor>
    <text evidence="12">Binds 1 Mg(2+) ion per subunit.</text>
</comment>
<evidence type="ECO:0000256" key="5">
    <source>
        <dbReference type="ARBA" id="ARBA00023270"/>
    </source>
</evidence>
<dbReference type="InterPro" id="IPR023198">
    <property type="entry name" value="PGP-like_dom2"/>
</dbReference>
<keyword evidence="4 12" id="KW-0460">Magnesium</keyword>
<dbReference type="FunFam" id="1.10.150.240:FF:000006">
    <property type="entry name" value="Phosphonoacetaldehyde hydrolase"/>
    <property type="match status" value="1"/>
</dbReference>
<feature type="binding site" evidence="12">
    <location>
        <position position="14"/>
    </location>
    <ligand>
        <name>Mg(2+)</name>
        <dbReference type="ChEBI" id="CHEBI:18420"/>
    </ligand>
</feature>
<gene>
    <name evidence="12 13" type="primary">phnX</name>
    <name evidence="13" type="ordered locus">BCA_1378</name>
</gene>